<accession>A0A937RNB1</accession>
<dbReference type="PANTHER" id="PTHR43784:SF2">
    <property type="entry name" value="GDSL-LIKE LIPASE_ACYLHYDROLASE, PUTATIVE (AFU_ORTHOLOGUE AFUA_2G00820)-RELATED"/>
    <property type="match status" value="1"/>
</dbReference>
<gene>
    <name evidence="3" type="ORF">I7412_40525</name>
</gene>
<evidence type="ECO:0000256" key="1">
    <source>
        <dbReference type="SAM" id="SignalP"/>
    </source>
</evidence>
<dbReference type="Gene3D" id="3.40.50.1110">
    <property type="entry name" value="SGNH hydrolase"/>
    <property type="match status" value="1"/>
</dbReference>
<evidence type="ECO:0000313" key="4">
    <source>
        <dbReference type="Proteomes" id="UP000604475"/>
    </source>
</evidence>
<feature type="domain" description="SGNH hydrolase-type esterase" evidence="2">
    <location>
        <begin position="221"/>
        <end position="422"/>
    </location>
</feature>
<protein>
    <submittedName>
        <fullName evidence="3">SGNH/GDSL hydrolase family protein</fullName>
    </submittedName>
</protein>
<feature type="chain" id="PRO_5038438828" evidence="1">
    <location>
        <begin position="27"/>
        <end position="439"/>
    </location>
</feature>
<dbReference type="GO" id="GO:0016787">
    <property type="term" value="F:hydrolase activity"/>
    <property type="evidence" value="ECO:0007669"/>
    <property type="project" value="UniProtKB-KW"/>
</dbReference>
<proteinExistence type="predicted"/>
<sequence length="439" mass="45504">MLFRKRASLAGAAVAVLLATAGLSSARLTAAAAAAPGCAGDHWVASWVASPTDSLVPTDATGDLTPQVLTYQTLRMIVTPHRGGSSLRIHLSNRFGASDVSFGRVTVGRQTSGAAATNIVPVTFGNAQSVTIPKGQDVVSDPVALTFAAFAPLAVSMYVPGIQTPPTKHWNANATSYYSLPLTGDSSRQQSSWGFFGDTGSWLYVSGVDVLTPARTRGVVAFGDSITDGFVGATPLSIPADAAVADTNGRYPDQLQRRLDQAGIPISVVNAGIGGNQLLTGGEPLQTGPSGLARFDKDVLAQAGVAGVLVLEGINDLGLSRSTAEQLIAGYTQLIERSHAAGLKIWLATITPASNALVDGTLLAPNSETSRQQINSWIRTQTLADGFVDFDAALRDPADPSILRPAYASVDNLHPNLAGYQAMANAVPQDLLSSVTCPS</sequence>
<dbReference type="InterPro" id="IPR053140">
    <property type="entry name" value="GDSL_Rv0518-like"/>
</dbReference>
<evidence type="ECO:0000313" key="3">
    <source>
        <dbReference type="EMBL" id="MBL7633335.1"/>
    </source>
</evidence>
<dbReference type="InterPro" id="IPR036514">
    <property type="entry name" value="SGNH_hydro_sf"/>
</dbReference>
<comment type="caution">
    <text evidence="3">The sequence shown here is derived from an EMBL/GenBank/DDBJ whole genome shotgun (WGS) entry which is preliminary data.</text>
</comment>
<dbReference type="AlphaFoldDB" id="A0A937RNB1"/>
<dbReference type="CDD" id="cd01830">
    <property type="entry name" value="XynE_like"/>
    <property type="match status" value="1"/>
</dbReference>
<reference evidence="3" key="1">
    <citation type="submission" date="2020-12" db="EMBL/GenBank/DDBJ databases">
        <title>Genomic characterization of non-nitrogen-fixing Frankia strains.</title>
        <authorList>
            <person name="Carlos-Shanley C."/>
            <person name="Guerra T."/>
            <person name="Hahn D."/>
        </authorList>
    </citation>
    <scope>NUCLEOTIDE SEQUENCE</scope>
    <source>
        <strain evidence="3">CN6</strain>
    </source>
</reference>
<dbReference type="EMBL" id="JAEACQ010000380">
    <property type="protein sequence ID" value="MBL7633335.1"/>
    <property type="molecule type" value="Genomic_DNA"/>
</dbReference>
<keyword evidence="4" id="KW-1185">Reference proteome</keyword>
<name>A0A937RNB1_9ACTN</name>
<dbReference type="Pfam" id="PF13472">
    <property type="entry name" value="Lipase_GDSL_2"/>
    <property type="match status" value="1"/>
</dbReference>
<evidence type="ECO:0000259" key="2">
    <source>
        <dbReference type="Pfam" id="PF13472"/>
    </source>
</evidence>
<dbReference type="InterPro" id="IPR013830">
    <property type="entry name" value="SGNH_hydro"/>
</dbReference>
<feature type="signal peptide" evidence="1">
    <location>
        <begin position="1"/>
        <end position="26"/>
    </location>
</feature>
<keyword evidence="1" id="KW-0732">Signal</keyword>
<dbReference type="SUPFAM" id="SSF52266">
    <property type="entry name" value="SGNH hydrolase"/>
    <property type="match status" value="1"/>
</dbReference>
<organism evidence="3 4">
    <name type="scientific">Frankia nepalensis</name>
    <dbReference type="NCBI Taxonomy" id="1836974"/>
    <lineage>
        <taxon>Bacteria</taxon>
        <taxon>Bacillati</taxon>
        <taxon>Actinomycetota</taxon>
        <taxon>Actinomycetes</taxon>
        <taxon>Frankiales</taxon>
        <taxon>Frankiaceae</taxon>
        <taxon>Frankia</taxon>
    </lineage>
</organism>
<keyword evidence="3" id="KW-0378">Hydrolase</keyword>
<dbReference type="PANTHER" id="PTHR43784">
    <property type="entry name" value="GDSL-LIKE LIPASE/ACYLHYDROLASE, PUTATIVE (AFU_ORTHOLOGUE AFUA_2G00820)-RELATED"/>
    <property type="match status" value="1"/>
</dbReference>
<dbReference type="Proteomes" id="UP000604475">
    <property type="component" value="Unassembled WGS sequence"/>
</dbReference>